<organism evidence="1 2">
    <name type="scientific">Algibacter pectinivorans</name>
    <dbReference type="NCBI Taxonomy" id="870482"/>
    <lineage>
        <taxon>Bacteria</taxon>
        <taxon>Pseudomonadati</taxon>
        <taxon>Bacteroidota</taxon>
        <taxon>Flavobacteriia</taxon>
        <taxon>Flavobacteriales</taxon>
        <taxon>Flavobacteriaceae</taxon>
        <taxon>Algibacter</taxon>
    </lineage>
</organism>
<dbReference type="EMBL" id="FOMI01000003">
    <property type="protein sequence ID" value="SFD04934.1"/>
    <property type="molecule type" value="Genomic_DNA"/>
</dbReference>
<accession>A0A1I1P4P7</accession>
<name>A0A1I1P4P7_9FLAO</name>
<dbReference type="Proteomes" id="UP000199439">
    <property type="component" value="Unassembled WGS sequence"/>
</dbReference>
<evidence type="ECO:0000313" key="2">
    <source>
        <dbReference type="Proteomes" id="UP000199439"/>
    </source>
</evidence>
<keyword evidence="2" id="KW-1185">Reference proteome</keyword>
<evidence type="ECO:0008006" key="3">
    <source>
        <dbReference type="Google" id="ProtNLM"/>
    </source>
</evidence>
<sequence length="154" mass="17367">MKNKYYLKIIFSLIIACLSCSKEDSLSAYNILNSKTWHIKSNNLPSSKIYAGLEITELTLFKTSLNKCYSFTFTTDGVLVINDTNNNVVLKTVWTLNSNEKKRSFAKNLITPIPKVGNTRYCSLDITAISSSKIKSTVTMPNNDKVNLFNNHNI</sequence>
<dbReference type="AlphaFoldDB" id="A0A1I1P4P7"/>
<gene>
    <name evidence="1" type="ORF">SAMN04487987_103186</name>
</gene>
<evidence type="ECO:0000313" key="1">
    <source>
        <dbReference type="EMBL" id="SFD04934.1"/>
    </source>
</evidence>
<dbReference type="STRING" id="870482.SAMN04487987_103186"/>
<proteinExistence type="predicted"/>
<protein>
    <recommendedName>
        <fullName evidence="3">Lipocalin-like domain-containing protein</fullName>
    </recommendedName>
</protein>
<dbReference type="RefSeq" id="WP_092850315.1">
    <property type="nucleotide sequence ID" value="NZ_FOMI01000003.1"/>
</dbReference>
<dbReference type="OrthoDB" id="1445518at2"/>
<reference evidence="2" key="1">
    <citation type="submission" date="2016-10" db="EMBL/GenBank/DDBJ databases">
        <authorList>
            <person name="Varghese N."/>
            <person name="Submissions S."/>
        </authorList>
    </citation>
    <scope>NUCLEOTIDE SEQUENCE [LARGE SCALE GENOMIC DNA]</scope>
    <source>
        <strain evidence="2">DSM 25730</strain>
    </source>
</reference>